<evidence type="ECO:0000313" key="1">
    <source>
        <dbReference type="EMBL" id="VFR01495.1"/>
    </source>
</evidence>
<accession>A0A484NNS2</accession>
<dbReference type="AlphaFoldDB" id="A0A484NNS2"/>
<dbReference type="Proteomes" id="UP000595140">
    <property type="component" value="Unassembled WGS sequence"/>
</dbReference>
<organism evidence="1 2">
    <name type="scientific">Cuscuta campestris</name>
    <dbReference type="NCBI Taxonomy" id="132261"/>
    <lineage>
        <taxon>Eukaryota</taxon>
        <taxon>Viridiplantae</taxon>
        <taxon>Streptophyta</taxon>
        <taxon>Embryophyta</taxon>
        <taxon>Tracheophyta</taxon>
        <taxon>Spermatophyta</taxon>
        <taxon>Magnoliopsida</taxon>
        <taxon>eudicotyledons</taxon>
        <taxon>Gunneridae</taxon>
        <taxon>Pentapetalae</taxon>
        <taxon>asterids</taxon>
        <taxon>lamiids</taxon>
        <taxon>Solanales</taxon>
        <taxon>Convolvulaceae</taxon>
        <taxon>Cuscuteae</taxon>
        <taxon>Cuscuta</taxon>
        <taxon>Cuscuta subgen. Grammica</taxon>
        <taxon>Cuscuta sect. Cleistogrammica</taxon>
    </lineage>
</organism>
<keyword evidence="2" id="KW-1185">Reference proteome</keyword>
<gene>
    <name evidence="1" type="ORF">CCAM_LOCUS43270</name>
</gene>
<reference evidence="1 2" key="1">
    <citation type="submission" date="2018-04" db="EMBL/GenBank/DDBJ databases">
        <authorList>
            <person name="Vogel A."/>
        </authorList>
    </citation>
    <scope>NUCLEOTIDE SEQUENCE [LARGE SCALE GENOMIC DNA]</scope>
</reference>
<protein>
    <submittedName>
        <fullName evidence="1">Uncharacterized protein</fullName>
    </submittedName>
</protein>
<sequence length="112" mass="12403">MSSRRSFWVTTVVSSPESYRLAAATGCWLLLCRSCWTLPEQRSLDKGLPAEIVAGPLWSVTSIAAGTRRWIERCRVADLPEKNSLELMLGFVQTSSELAGSRFPDRSPSSLL</sequence>
<name>A0A484NNS2_9ASTE</name>
<dbReference type="EMBL" id="OOIL02006764">
    <property type="protein sequence ID" value="VFR01495.1"/>
    <property type="molecule type" value="Genomic_DNA"/>
</dbReference>
<evidence type="ECO:0000313" key="2">
    <source>
        <dbReference type="Proteomes" id="UP000595140"/>
    </source>
</evidence>
<proteinExistence type="predicted"/>